<dbReference type="PANTHER" id="PTHR12378">
    <property type="entry name" value="DESUMOYLATING ISOPEPTIDASE"/>
    <property type="match status" value="1"/>
</dbReference>
<dbReference type="GO" id="GO:0101005">
    <property type="term" value="F:deubiquitinase activity"/>
    <property type="evidence" value="ECO:0007669"/>
    <property type="project" value="TreeGrafter"/>
</dbReference>
<keyword evidence="3" id="KW-0378">Hydrolase</keyword>
<dbReference type="Gene3D" id="3.90.1720.30">
    <property type="entry name" value="PPPDE domains"/>
    <property type="match status" value="1"/>
</dbReference>
<name>T2M5Z1_HYDVU</name>
<reference evidence="5" key="1">
    <citation type="journal article" date="2013" name="Genome Biol. Evol.">
        <title>Punctuated emergences of genetic and phenotypic innovations in eumetazoan, bilaterian, euteleostome, and hominidae ancestors.</title>
        <authorList>
            <person name="Wenger Y."/>
            <person name="Galliot B."/>
        </authorList>
    </citation>
    <scope>NUCLEOTIDE SEQUENCE</scope>
    <source>
        <tissue evidence="5">Whole animals</tissue>
    </source>
</reference>
<evidence type="ECO:0000256" key="3">
    <source>
        <dbReference type="ARBA" id="ARBA00022801"/>
    </source>
</evidence>
<evidence type="ECO:0000256" key="1">
    <source>
        <dbReference type="ARBA" id="ARBA00008140"/>
    </source>
</evidence>
<evidence type="ECO:0000259" key="4">
    <source>
        <dbReference type="PROSITE" id="PS51858"/>
    </source>
</evidence>
<dbReference type="AlphaFoldDB" id="T2M5Z1"/>
<evidence type="ECO:0000256" key="2">
    <source>
        <dbReference type="ARBA" id="ARBA00022670"/>
    </source>
</evidence>
<dbReference type="GO" id="GO:0016579">
    <property type="term" value="P:protein deubiquitination"/>
    <property type="evidence" value="ECO:0007669"/>
    <property type="project" value="TreeGrafter"/>
</dbReference>
<comment type="similarity">
    <text evidence="1">Belongs to the DeSI family.</text>
</comment>
<organism evidence="5">
    <name type="scientific">Hydra vulgaris</name>
    <name type="common">Hydra</name>
    <name type="synonym">Hydra attenuata</name>
    <dbReference type="NCBI Taxonomy" id="6087"/>
    <lineage>
        <taxon>Eukaryota</taxon>
        <taxon>Metazoa</taxon>
        <taxon>Cnidaria</taxon>
        <taxon>Hydrozoa</taxon>
        <taxon>Hydroidolina</taxon>
        <taxon>Anthoathecata</taxon>
        <taxon>Aplanulata</taxon>
        <taxon>Hydridae</taxon>
        <taxon>Hydra</taxon>
    </lineage>
</organism>
<gene>
    <name evidence="5" type="primary">PPPDE1</name>
</gene>
<dbReference type="SMART" id="SM01179">
    <property type="entry name" value="DUF862"/>
    <property type="match status" value="1"/>
</dbReference>
<protein>
    <submittedName>
        <fullName evidence="5">PPPDE peptidase domain-containing protein 1</fullName>
    </submittedName>
</protein>
<dbReference type="EMBL" id="HAAD01001461">
    <property type="protein sequence ID" value="CDG67693.1"/>
    <property type="molecule type" value="mRNA"/>
</dbReference>
<keyword evidence="2" id="KW-0645">Protease</keyword>
<feature type="domain" description="PPPDE" evidence="4">
    <location>
        <begin position="38"/>
        <end position="182"/>
    </location>
</feature>
<dbReference type="MEROPS" id="C97.002"/>
<dbReference type="PANTHER" id="PTHR12378:SF80">
    <property type="entry name" value="IP06716P-RELATED"/>
    <property type="match status" value="1"/>
</dbReference>
<accession>T2M5Z1</accession>
<evidence type="ECO:0000313" key="5">
    <source>
        <dbReference type="EMBL" id="CDG67693.1"/>
    </source>
</evidence>
<proteinExistence type="evidence at transcript level"/>
<dbReference type="OrthoDB" id="412286at2759"/>
<sequence>MDFSEGKILNSEFVNKLKKWQILEFKEYVFIHLKMPQTPVIVNVYNMYWLNEYTSSLGLGVYHSGVEVFGKEYAYAGHPFEFTGIIDMEPKDEFELGEGFTFKESIFIGTTDFTERDVNDIITMFGKSYLGNSYHLVKKNCNHFTNELTKYLCGKEIPGWINRLASIGHRFPMLVSCIPKEWLTPDAGFSNSNVNLTEWEQIDYPQRNNEMIPRTS</sequence>
<dbReference type="InterPro" id="IPR042266">
    <property type="entry name" value="PPPDE_sf"/>
</dbReference>
<dbReference type="InterPro" id="IPR008580">
    <property type="entry name" value="PPPDE_dom"/>
</dbReference>
<dbReference type="Pfam" id="PF05903">
    <property type="entry name" value="Peptidase_C97"/>
    <property type="match status" value="1"/>
</dbReference>
<dbReference type="PROSITE" id="PS51858">
    <property type="entry name" value="PPPDE"/>
    <property type="match status" value="1"/>
</dbReference>
<dbReference type="GO" id="GO:0006508">
    <property type="term" value="P:proteolysis"/>
    <property type="evidence" value="ECO:0007669"/>
    <property type="project" value="UniProtKB-KW"/>
</dbReference>